<evidence type="ECO:0000313" key="3">
    <source>
        <dbReference type="Proteomes" id="UP000267821"/>
    </source>
</evidence>
<dbReference type="OrthoDB" id="194386at2759"/>
<dbReference type="InterPro" id="IPR029063">
    <property type="entry name" value="SAM-dependent_MTases_sf"/>
</dbReference>
<dbReference type="InParanoid" id="A0A3N4LSU8"/>
<dbReference type="GO" id="GO:0005737">
    <property type="term" value="C:cytoplasm"/>
    <property type="evidence" value="ECO:0007669"/>
    <property type="project" value="TreeGrafter"/>
</dbReference>
<dbReference type="STRING" id="1051890.A0A3N4LSU8"/>
<dbReference type="GO" id="GO:0008757">
    <property type="term" value="F:S-adenosylmethionine-dependent methyltransferase activity"/>
    <property type="evidence" value="ECO:0007669"/>
    <property type="project" value="UniProtKB-ARBA"/>
</dbReference>
<dbReference type="FunCoup" id="A0A3N4LSU8">
    <property type="interactions" value="500"/>
</dbReference>
<dbReference type="PANTHER" id="PTHR14614">
    <property type="entry name" value="HEPATOCELLULAR CARCINOMA-ASSOCIATED ANTIGEN"/>
    <property type="match status" value="1"/>
</dbReference>
<keyword evidence="3" id="KW-1185">Reference proteome</keyword>
<dbReference type="AlphaFoldDB" id="A0A3N4LSU8"/>
<name>A0A3N4LSU8_9PEZI</name>
<feature type="region of interest" description="Disordered" evidence="1">
    <location>
        <begin position="274"/>
        <end position="295"/>
    </location>
</feature>
<evidence type="ECO:0000313" key="2">
    <source>
        <dbReference type="EMBL" id="RPB25956.1"/>
    </source>
</evidence>
<dbReference type="InterPro" id="IPR019410">
    <property type="entry name" value="Methyltransf_16"/>
</dbReference>
<gene>
    <name evidence="2" type="ORF">L211DRAFT_836050</name>
</gene>
<organism evidence="2 3">
    <name type="scientific">Terfezia boudieri ATCC MYA-4762</name>
    <dbReference type="NCBI Taxonomy" id="1051890"/>
    <lineage>
        <taxon>Eukaryota</taxon>
        <taxon>Fungi</taxon>
        <taxon>Dikarya</taxon>
        <taxon>Ascomycota</taxon>
        <taxon>Pezizomycotina</taxon>
        <taxon>Pezizomycetes</taxon>
        <taxon>Pezizales</taxon>
        <taxon>Pezizaceae</taxon>
        <taxon>Terfezia</taxon>
    </lineage>
</organism>
<evidence type="ECO:0008006" key="4">
    <source>
        <dbReference type="Google" id="ProtNLM"/>
    </source>
</evidence>
<protein>
    <recommendedName>
        <fullName evidence="4">FAM86 N-terminal domain-containing protein</fullName>
    </recommendedName>
</protein>
<dbReference type="Pfam" id="PF10294">
    <property type="entry name" value="Methyltransf_16"/>
    <property type="match status" value="2"/>
</dbReference>
<accession>A0A3N4LSU8</accession>
<dbReference type="Proteomes" id="UP000267821">
    <property type="component" value="Unassembled WGS sequence"/>
</dbReference>
<feature type="compositionally biased region" description="Basic and acidic residues" evidence="1">
    <location>
        <begin position="282"/>
        <end position="295"/>
    </location>
</feature>
<dbReference type="EMBL" id="ML121536">
    <property type="protein sequence ID" value="RPB25956.1"/>
    <property type="molecule type" value="Genomic_DNA"/>
</dbReference>
<proteinExistence type="predicted"/>
<reference evidence="2 3" key="1">
    <citation type="journal article" date="2018" name="Nat. Ecol. Evol.">
        <title>Pezizomycetes genomes reveal the molecular basis of ectomycorrhizal truffle lifestyle.</title>
        <authorList>
            <person name="Murat C."/>
            <person name="Payen T."/>
            <person name="Noel B."/>
            <person name="Kuo A."/>
            <person name="Morin E."/>
            <person name="Chen J."/>
            <person name="Kohler A."/>
            <person name="Krizsan K."/>
            <person name="Balestrini R."/>
            <person name="Da Silva C."/>
            <person name="Montanini B."/>
            <person name="Hainaut M."/>
            <person name="Levati E."/>
            <person name="Barry K.W."/>
            <person name="Belfiori B."/>
            <person name="Cichocki N."/>
            <person name="Clum A."/>
            <person name="Dockter R.B."/>
            <person name="Fauchery L."/>
            <person name="Guy J."/>
            <person name="Iotti M."/>
            <person name="Le Tacon F."/>
            <person name="Lindquist E.A."/>
            <person name="Lipzen A."/>
            <person name="Malagnac F."/>
            <person name="Mello A."/>
            <person name="Molinier V."/>
            <person name="Miyauchi S."/>
            <person name="Poulain J."/>
            <person name="Riccioni C."/>
            <person name="Rubini A."/>
            <person name="Sitrit Y."/>
            <person name="Splivallo R."/>
            <person name="Traeger S."/>
            <person name="Wang M."/>
            <person name="Zifcakova L."/>
            <person name="Wipf D."/>
            <person name="Zambonelli A."/>
            <person name="Paolocci F."/>
            <person name="Nowrousian M."/>
            <person name="Ottonello S."/>
            <person name="Baldrian P."/>
            <person name="Spatafora J.W."/>
            <person name="Henrissat B."/>
            <person name="Nagy L.G."/>
            <person name="Aury J.M."/>
            <person name="Wincker P."/>
            <person name="Grigoriev I.V."/>
            <person name="Bonfante P."/>
            <person name="Martin F.M."/>
        </authorList>
    </citation>
    <scope>NUCLEOTIDE SEQUENCE [LARGE SCALE GENOMIC DNA]</scope>
    <source>
        <strain evidence="2 3">ATCC MYA-4762</strain>
    </source>
</reference>
<dbReference type="PANTHER" id="PTHR14614:SF130">
    <property type="entry name" value="PROTEIN-LYSINE N-METHYLTRANSFERASE EEF2KMT"/>
    <property type="match status" value="1"/>
</dbReference>
<sequence length="395" mass="43474">MPKPHPEETILDSLRRQYLQLLTPTDISLTHLPPSLLLDQSFQHTLYTHLFNPNRKSHQCPPPPPLRYTARVVKRLITKIEEEAWKEGYACPEIDEDLIDFYATLIATIPAEAASPTDSTSTTHVTYTIAAPTTTTTTTTTTTHPNGESLTLIESRNIISSSGHTGSRTWEAALALGELLISSHHNTTHPLTFPPTSASTNFTTHIPQKHILELGAGTGFLSILCAKLGAHKVLATDGDWRVCSSLQKNVAENKVSGVVSVGRLLWGSGNVVENAEDTDLEPDPRAEHSGGKGREEGYITPDVVLAADVTYDTSIIPSLVTELKYILTQKNPHAQVLVAATVRNPKTIEAFLKELERHSLLWASELWVPHEPRILYYDTTAPIQILKITCPMVGR</sequence>
<dbReference type="SUPFAM" id="SSF53335">
    <property type="entry name" value="S-adenosyl-L-methionine-dependent methyltransferases"/>
    <property type="match status" value="1"/>
</dbReference>
<evidence type="ECO:0000256" key="1">
    <source>
        <dbReference type="SAM" id="MobiDB-lite"/>
    </source>
</evidence>
<dbReference type="CDD" id="cd02440">
    <property type="entry name" value="AdoMet_MTases"/>
    <property type="match status" value="1"/>
</dbReference>
<dbReference type="Gene3D" id="3.40.50.150">
    <property type="entry name" value="Vaccinia Virus protein VP39"/>
    <property type="match status" value="1"/>
</dbReference>